<dbReference type="VEuPathDB" id="FungiDB:CC77DRAFT_1023483"/>
<evidence type="ECO:0000313" key="2">
    <source>
        <dbReference type="EMBL" id="RYN71896.1"/>
    </source>
</evidence>
<comment type="caution">
    <text evidence="2">The sequence shown here is derived from an EMBL/GenBank/DDBJ whole genome shotgun (WGS) entry which is preliminary data.</text>
</comment>
<protein>
    <submittedName>
        <fullName evidence="2">Uncharacterized protein</fullName>
    </submittedName>
</protein>
<feature type="signal peptide" evidence="1">
    <location>
        <begin position="1"/>
        <end position="24"/>
    </location>
</feature>
<dbReference type="AlphaFoldDB" id="A0A4Q4N7V8"/>
<gene>
    <name evidence="2" type="ORF">AA0117_g9075</name>
</gene>
<keyword evidence="1" id="KW-0732">Signal</keyword>
<feature type="chain" id="PRO_5020331570" evidence="1">
    <location>
        <begin position="25"/>
        <end position="218"/>
    </location>
</feature>
<organism evidence="2 3">
    <name type="scientific">Alternaria alternata</name>
    <name type="common">Alternaria rot fungus</name>
    <name type="synonym">Torula alternata</name>
    <dbReference type="NCBI Taxonomy" id="5599"/>
    <lineage>
        <taxon>Eukaryota</taxon>
        <taxon>Fungi</taxon>
        <taxon>Dikarya</taxon>
        <taxon>Ascomycota</taxon>
        <taxon>Pezizomycotina</taxon>
        <taxon>Dothideomycetes</taxon>
        <taxon>Pleosporomycetidae</taxon>
        <taxon>Pleosporales</taxon>
        <taxon>Pleosporineae</taxon>
        <taxon>Pleosporaceae</taxon>
        <taxon>Alternaria</taxon>
        <taxon>Alternaria sect. Alternaria</taxon>
        <taxon>Alternaria alternata complex</taxon>
    </lineage>
</organism>
<dbReference type="EMBL" id="PDXD01000029">
    <property type="protein sequence ID" value="RYN71896.1"/>
    <property type="molecule type" value="Genomic_DNA"/>
</dbReference>
<reference evidence="3" key="1">
    <citation type="journal article" date="2019" name="bioRxiv">
        <title>Genomics, evolutionary history and diagnostics of the Alternaria alternata species group including apple and Asian pear pathotypes.</title>
        <authorList>
            <person name="Armitage A.D."/>
            <person name="Cockerton H.M."/>
            <person name="Sreenivasaprasad S."/>
            <person name="Woodhall J.W."/>
            <person name="Lane C.R."/>
            <person name="Harrison R.J."/>
            <person name="Clarkson J.P."/>
        </authorList>
    </citation>
    <scope>NUCLEOTIDE SEQUENCE [LARGE SCALE GENOMIC DNA]</scope>
    <source>
        <strain evidence="3">FERA 1177</strain>
    </source>
</reference>
<evidence type="ECO:0000313" key="3">
    <source>
        <dbReference type="Proteomes" id="UP000291422"/>
    </source>
</evidence>
<proteinExistence type="predicted"/>
<dbReference type="Proteomes" id="UP000291422">
    <property type="component" value="Unassembled WGS sequence"/>
</dbReference>
<evidence type="ECO:0000256" key="1">
    <source>
        <dbReference type="SAM" id="SignalP"/>
    </source>
</evidence>
<accession>A0A4Q4N7V8</accession>
<name>A0A4Q4N7V8_ALTAL</name>
<sequence length="218" mass="23667">MLFANTKTLMSILLAISAIPTGLCAPTSNSVDAIAVREVSSSAPLDMGIDLSDKAGVSRTITERDAANDVHLAKRYLIGSPYQKRTIQVGLKKAVHGLAAGTTWLWEISYKYTTINGGKEGKVSGNLVKGDGSFAWGPFKIDQSFVNSVDGIVTATFNAVVARTNEKIQFVLTWAEEFTSTGATLEDHGRSSFFTYFSANGRQERLGQDFFEYGFKQS</sequence>